<dbReference type="Pfam" id="PF07495">
    <property type="entry name" value="Y_Y_Y"/>
    <property type="match status" value="1"/>
</dbReference>
<protein>
    <recommendedName>
        <fullName evidence="2">diguanylate cyclase</fullName>
        <ecNumber evidence="2">2.7.7.65</ecNumber>
    </recommendedName>
</protein>
<dbReference type="InterPro" id="IPR011123">
    <property type="entry name" value="Y_Y_Y"/>
</dbReference>
<dbReference type="GO" id="GO:0043709">
    <property type="term" value="P:cell adhesion involved in single-species biofilm formation"/>
    <property type="evidence" value="ECO:0007669"/>
    <property type="project" value="TreeGrafter"/>
</dbReference>
<dbReference type="InterPro" id="IPR000160">
    <property type="entry name" value="GGDEF_dom"/>
</dbReference>
<dbReference type="Gene3D" id="2.60.40.10">
    <property type="entry name" value="Immunoglobulins"/>
    <property type="match status" value="1"/>
</dbReference>
<dbReference type="GO" id="GO:0052621">
    <property type="term" value="F:diguanylate cyclase activity"/>
    <property type="evidence" value="ECO:0007669"/>
    <property type="project" value="UniProtKB-EC"/>
</dbReference>
<dbReference type="InterPro" id="IPR043128">
    <property type="entry name" value="Rev_trsase/Diguanyl_cyclase"/>
</dbReference>
<dbReference type="NCBIfam" id="TIGR00254">
    <property type="entry name" value="GGDEF"/>
    <property type="match status" value="1"/>
</dbReference>
<feature type="domain" description="GGDEF" evidence="4">
    <location>
        <begin position="870"/>
        <end position="1001"/>
    </location>
</feature>
<dbReference type="Pfam" id="PF07494">
    <property type="entry name" value="Reg_prop"/>
    <property type="match status" value="2"/>
</dbReference>
<name>A0A4Q8LFC4_9GAMM</name>
<dbReference type="PANTHER" id="PTHR45138:SF24">
    <property type="entry name" value="DIGUANYLATE CYCLASE DGCC-RELATED"/>
    <property type="match status" value="1"/>
</dbReference>
<comment type="cofactor">
    <cofactor evidence="1">
        <name>Mg(2+)</name>
        <dbReference type="ChEBI" id="CHEBI:18420"/>
    </cofactor>
</comment>
<dbReference type="InterPro" id="IPR011110">
    <property type="entry name" value="Reg_prop"/>
</dbReference>
<dbReference type="InterPro" id="IPR029787">
    <property type="entry name" value="Nucleotide_cyclase"/>
</dbReference>
<dbReference type="AlphaFoldDB" id="A0A4Q8LFC4"/>
<dbReference type="SUPFAM" id="SSF63829">
    <property type="entry name" value="Calcium-dependent phosphotriesterase"/>
    <property type="match status" value="2"/>
</dbReference>
<dbReference type="GO" id="GO:0005886">
    <property type="term" value="C:plasma membrane"/>
    <property type="evidence" value="ECO:0007669"/>
    <property type="project" value="TreeGrafter"/>
</dbReference>
<evidence type="ECO:0000313" key="5">
    <source>
        <dbReference type="EMBL" id="TAA28100.1"/>
    </source>
</evidence>
<dbReference type="RefSeq" id="WP_130549682.1">
    <property type="nucleotide sequence ID" value="NZ_SHMC01000001.1"/>
</dbReference>
<sequence length="1001" mass="110379">MRRTHRHGAGWPRAWALLVLGLLLSALAGPVPAAAPIAPAPPLRDYAIDLWTSREGLPHNSIRDIAQTPDGYLWFGTWEGLTRYNGLDFTTFDRGTRPALADNGIGALYVAPDGALWLSDSRGNISRYGSDGTFKIWPRPADAPEVLLPAMTMDRHGRLWMLFEGRGLACLEPDGRYRYETPGPDSPLRTAYAHLAIDAQDRVLVGSTEGLLRRDEDGTLHNVSREAGLPAGAAWPYLAPDGALWVVAQDHLYRMEGQRLVLRHVLPHVGRPSSMVQDRRGELWLGTESGEVLRIGRNGVETLTSAWPLPGGRITSLKEDAEGSLWIGANGGLFRLHETLFSNITKRHGLDSDYVRALLEDGEGAMWVGHPLGLQRIEADRRVTSVALPTQTGKPPSVLSLARQRDGTLWVGTASDGVYRVPVHGAIARYGTEQGVPQGTVRAISVGADDVVWLATQRGLAYIDGARAVRPQVAGLPSGLITAVHSEPGAVWMGTLEGALVLRGKQVRALPVGAMGGARTVFGFTRLGDAMWIATDRGLYRERNGALARVGREQGVPVDTVFELKPDHAGRLWITSNRGVLYTSLASLDRVADGLQPRVLMTSFNEMDGMANSQANGSSGPTEVVRGDGTVWIATAGGVSIVDPARMQWFRDRPAPPVVIDDVQRDGAPLAWRTERPLRLNGDQRLTVSYVGLSYLMPERTEYRTRLDGLDSDWVRRGHQRSIELARLPPGDYTLRVSAAHPDGAWSDPPAVLRFTVDPLLWQRHDVQFAATALLVLALFGLYRYRMHHYRHRTARLAGLVDARTRDLQAQAQRLRQADEEKTDLLQQMRVQAEAFERQAREDMLTGLPNRRAFEERLAQEMARARRSGQPLCLAMLDVDHFKRVNDQHSHTVGDAVLREVGRLLAAQQREADMAARSGGEEFCLLFTDTTLEQAARACERLRGLFHARRDWGGVAGLAITFSAGLVMLEPGDAAPAALYQRADRLLYRAKRNGRDRIEHD</sequence>
<dbReference type="SMART" id="SM00267">
    <property type="entry name" value="GGDEF"/>
    <property type="match status" value="1"/>
</dbReference>
<dbReference type="Proteomes" id="UP000292627">
    <property type="component" value="Unassembled WGS sequence"/>
</dbReference>
<dbReference type="Gene3D" id="3.30.70.270">
    <property type="match status" value="1"/>
</dbReference>
<organism evidence="5 6">
    <name type="scientific">Pseudoxanthomonas winnipegensis</name>
    <dbReference type="NCBI Taxonomy" id="2480810"/>
    <lineage>
        <taxon>Bacteria</taxon>
        <taxon>Pseudomonadati</taxon>
        <taxon>Pseudomonadota</taxon>
        <taxon>Gammaproteobacteria</taxon>
        <taxon>Lysobacterales</taxon>
        <taxon>Lysobacteraceae</taxon>
        <taxon>Pseudoxanthomonas</taxon>
    </lineage>
</organism>
<evidence type="ECO:0000259" key="4">
    <source>
        <dbReference type="PROSITE" id="PS50887"/>
    </source>
</evidence>
<dbReference type="CDD" id="cd01949">
    <property type="entry name" value="GGDEF"/>
    <property type="match status" value="1"/>
</dbReference>
<dbReference type="PROSITE" id="PS50887">
    <property type="entry name" value="GGDEF"/>
    <property type="match status" value="1"/>
</dbReference>
<accession>A0A4Q8LFC4</accession>
<dbReference type="Gene3D" id="2.130.10.10">
    <property type="entry name" value="YVTN repeat-like/Quinoprotein amine dehydrogenase"/>
    <property type="match status" value="4"/>
</dbReference>
<keyword evidence="3" id="KW-0732">Signal</keyword>
<comment type="caution">
    <text evidence="5">The sequence shown here is derived from an EMBL/GenBank/DDBJ whole genome shotgun (WGS) entry which is preliminary data.</text>
</comment>
<evidence type="ECO:0000313" key="6">
    <source>
        <dbReference type="Proteomes" id="UP000292627"/>
    </source>
</evidence>
<evidence type="ECO:0000256" key="3">
    <source>
        <dbReference type="SAM" id="SignalP"/>
    </source>
</evidence>
<feature type="chain" id="PRO_5020398616" description="diguanylate cyclase" evidence="3">
    <location>
        <begin position="34"/>
        <end position="1001"/>
    </location>
</feature>
<dbReference type="PANTHER" id="PTHR45138">
    <property type="entry name" value="REGULATORY COMPONENTS OF SENSORY TRANSDUCTION SYSTEM"/>
    <property type="match status" value="1"/>
</dbReference>
<dbReference type="OrthoDB" id="176203at2"/>
<dbReference type="Pfam" id="PF00990">
    <property type="entry name" value="GGDEF"/>
    <property type="match status" value="1"/>
</dbReference>
<dbReference type="InterPro" id="IPR050469">
    <property type="entry name" value="Diguanylate_Cyclase"/>
</dbReference>
<gene>
    <name evidence="5" type="ORF">EA660_00385</name>
</gene>
<reference evidence="5 6" key="1">
    <citation type="submission" date="2019-02" db="EMBL/GenBank/DDBJ databases">
        <title>WGS of Pseudoxanthomonas species novum from clinical isolates.</title>
        <authorList>
            <person name="Bernier A.-M."/>
            <person name="Bernard K."/>
            <person name="Vachon A."/>
        </authorList>
    </citation>
    <scope>NUCLEOTIDE SEQUENCE [LARGE SCALE GENOMIC DNA]</scope>
    <source>
        <strain evidence="5 6">NML171200</strain>
    </source>
</reference>
<dbReference type="EMBL" id="SHMC01000001">
    <property type="protein sequence ID" value="TAA28100.1"/>
    <property type="molecule type" value="Genomic_DNA"/>
</dbReference>
<proteinExistence type="predicted"/>
<dbReference type="GO" id="GO:1902201">
    <property type="term" value="P:negative regulation of bacterial-type flagellum-dependent cell motility"/>
    <property type="evidence" value="ECO:0007669"/>
    <property type="project" value="TreeGrafter"/>
</dbReference>
<dbReference type="InterPro" id="IPR013783">
    <property type="entry name" value="Ig-like_fold"/>
</dbReference>
<dbReference type="InterPro" id="IPR015943">
    <property type="entry name" value="WD40/YVTN_repeat-like_dom_sf"/>
</dbReference>
<evidence type="ECO:0000256" key="2">
    <source>
        <dbReference type="ARBA" id="ARBA00012528"/>
    </source>
</evidence>
<feature type="signal peptide" evidence="3">
    <location>
        <begin position="1"/>
        <end position="33"/>
    </location>
</feature>
<dbReference type="SUPFAM" id="SSF55073">
    <property type="entry name" value="Nucleotide cyclase"/>
    <property type="match status" value="1"/>
</dbReference>
<dbReference type="EC" id="2.7.7.65" evidence="2"/>
<evidence type="ECO:0000256" key="1">
    <source>
        <dbReference type="ARBA" id="ARBA00001946"/>
    </source>
</evidence>
<dbReference type="FunFam" id="3.30.70.270:FF:000001">
    <property type="entry name" value="Diguanylate cyclase domain protein"/>
    <property type="match status" value="1"/>
</dbReference>